<feature type="domain" description="Glycosyl transferase family 1" evidence="1">
    <location>
        <begin position="214"/>
        <end position="375"/>
    </location>
</feature>
<dbReference type="CDD" id="cd03801">
    <property type="entry name" value="GT4_PimA-like"/>
    <property type="match status" value="1"/>
</dbReference>
<dbReference type="SUPFAM" id="SSF53756">
    <property type="entry name" value="UDP-Glycosyltransferase/glycogen phosphorylase"/>
    <property type="match status" value="1"/>
</dbReference>
<evidence type="ECO:0000313" key="3">
    <source>
        <dbReference type="EMBL" id="MCQ8127189.1"/>
    </source>
</evidence>
<accession>A0ABT1U179</accession>
<dbReference type="PANTHER" id="PTHR45947:SF3">
    <property type="entry name" value="SULFOQUINOVOSYL TRANSFERASE SQD2"/>
    <property type="match status" value="1"/>
</dbReference>
<dbReference type="RefSeq" id="WP_256613505.1">
    <property type="nucleotide sequence ID" value="NZ_JANIBK010000005.1"/>
</dbReference>
<dbReference type="Pfam" id="PF00534">
    <property type="entry name" value="Glycos_transf_1"/>
    <property type="match status" value="1"/>
</dbReference>
<sequence>MKVLHILDHSIPLHSGYTFRTRAILEEQRKLGWETYHITSSKHVGGRSACETVDGLNFFRSPDPEGIFTNFPVVNQWAIVKSLERRLDEIIPEIKPDILHAHSPALNGLAALMMSKKYRIPLVYECRAFWEDAAVNHGTTKEDSLRYRISKALETYVFKRADAVTTLCEGLRNDIISRGVKADKVTVIPNAVDINKFACSEIPDPVLTQELNLVDKQVLGFIGSFYAYEGLALLLNALPDIIRHQPNVRVLLVGGGPQVKQLKDKIKELDLQDFVLMTGRVPHDRIQRYYNLIDILIYPSFSTRSTELSAPLKPLEAMAIGCVVVASDVGGHREYIRDQETGYLFKAGDKESLVRTVLMAIKEKGLGDRMRKSARLYVKNERSWLKVVSKYQSVYGKFFGF</sequence>
<evidence type="ECO:0000313" key="4">
    <source>
        <dbReference type="Proteomes" id="UP001524586"/>
    </source>
</evidence>
<comment type="caution">
    <text evidence="3">The sequence shown here is derived from an EMBL/GenBank/DDBJ whole genome shotgun (WGS) entry which is preliminary data.</text>
</comment>
<dbReference type="InterPro" id="IPR050194">
    <property type="entry name" value="Glycosyltransferase_grp1"/>
</dbReference>
<dbReference type="Pfam" id="PF13579">
    <property type="entry name" value="Glyco_trans_4_4"/>
    <property type="match status" value="1"/>
</dbReference>
<evidence type="ECO:0000259" key="2">
    <source>
        <dbReference type="Pfam" id="PF13579"/>
    </source>
</evidence>
<name>A0ABT1U179_9GAMM</name>
<dbReference type="InterPro" id="IPR024004">
    <property type="entry name" value="PEP-CTERM/XrtA_GlycosylTrfase"/>
</dbReference>
<dbReference type="NCBIfam" id="TIGR04063">
    <property type="entry name" value="stp3"/>
    <property type="match status" value="1"/>
</dbReference>
<organism evidence="3 4">
    <name type="scientific">Methylomonas rivi</name>
    <dbReference type="NCBI Taxonomy" id="2952226"/>
    <lineage>
        <taxon>Bacteria</taxon>
        <taxon>Pseudomonadati</taxon>
        <taxon>Pseudomonadota</taxon>
        <taxon>Gammaproteobacteria</taxon>
        <taxon>Methylococcales</taxon>
        <taxon>Methylococcaceae</taxon>
        <taxon>Methylomonas</taxon>
    </lineage>
</organism>
<dbReference type="PANTHER" id="PTHR45947">
    <property type="entry name" value="SULFOQUINOVOSYL TRANSFERASE SQD2"/>
    <property type="match status" value="1"/>
</dbReference>
<gene>
    <name evidence="3" type="ORF">NP596_01865</name>
</gene>
<evidence type="ECO:0000259" key="1">
    <source>
        <dbReference type="Pfam" id="PF00534"/>
    </source>
</evidence>
<proteinExistence type="predicted"/>
<feature type="domain" description="Glycosyltransferase subfamily 4-like N-terminal" evidence="2">
    <location>
        <begin position="16"/>
        <end position="190"/>
    </location>
</feature>
<protein>
    <submittedName>
        <fullName evidence="3">Glycosyltransferase, exosortase A system-associated</fullName>
    </submittedName>
</protein>
<reference evidence="3 4" key="1">
    <citation type="submission" date="2022-07" db="EMBL/GenBank/DDBJ databases">
        <title>Methylomonas rivi sp. nov., Methylomonas rosea sp. nov., Methylomonas aureus sp. nov. and Methylomonas subterranea sp. nov., four novel methanotrophs isolated from a freshwater creek and the deep terrestrial subsurface.</title>
        <authorList>
            <person name="Abin C."/>
            <person name="Sankaranarayanan K."/>
            <person name="Garner C."/>
            <person name="Sindelar R."/>
            <person name="Kotary K."/>
            <person name="Garner R."/>
            <person name="Barclay S."/>
            <person name="Lawson P."/>
            <person name="Krumholz L."/>
        </authorList>
    </citation>
    <scope>NUCLEOTIDE SEQUENCE [LARGE SCALE GENOMIC DNA]</scope>
    <source>
        <strain evidence="3 4">WSC-6</strain>
    </source>
</reference>
<dbReference type="InterPro" id="IPR028098">
    <property type="entry name" value="Glyco_trans_4-like_N"/>
</dbReference>
<dbReference type="Gene3D" id="3.40.50.2000">
    <property type="entry name" value="Glycogen Phosphorylase B"/>
    <property type="match status" value="2"/>
</dbReference>
<keyword evidence="4" id="KW-1185">Reference proteome</keyword>
<dbReference type="InterPro" id="IPR001296">
    <property type="entry name" value="Glyco_trans_1"/>
</dbReference>
<dbReference type="Proteomes" id="UP001524586">
    <property type="component" value="Unassembled WGS sequence"/>
</dbReference>
<dbReference type="EMBL" id="JANIBK010000005">
    <property type="protein sequence ID" value="MCQ8127189.1"/>
    <property type="molecule type" value="Genomic_DNA"/>
</dbReference>